<dbReference type="Pfam" id="PF01479">
    <property type="entry name" value="S4"/>
    <property type="match status" value="1"/>
</dbReference>
<dbReference type="InterPro" id="IPR036986">
    <property type="entry name" value="S4_RNA-bd_sf"/>
</dbReference>
<keyword evidence="10" id="KW-1185">Reference proteome</keyword>
<dbReference type="SMART" id="SM00363">
    <property type="entry name" value="S4"/>
    <property type="match status" value="1"/>
</dbReference>
<evidence type="ECO:0000256" key="4">
    <source>
        <dbReference type="ARBA" id="ARBA00023235"/>
    </source>
</evidence>
<evidence type="ECO:0000256" key="2">
    <source>
        <dbReference type="ARBA" id="ARBA00010876"/>
    </source>
</evidence>
<evidence type="ECO:0000313" key="10">
    <source>
        <dbReference type="Proteomes" id="UP000029628"/>
    </source>
</evidence>
<dbReference type="eggNOG" id="COG0564">
    <property type="taxonomic scope" value="Bacteria"/>
</dbReference>
<keyword evidence="4 7" id="KW-0413">Isomerase</keyword>
<name>A0A096CQY9_9FIRM</name>
<dbReference type="NCBIfam" id="TIGR00005">
    <property type="entry name" value="rluA_subfam"/>
    <property type="match status" value="1"/>
</dbReference>
<dbReference type="FunFam" id="3.30.2350.10:FF:000006">
    <property type="entry name" value="Pseudouridine synthase"/>
    <property type="match status" value="1"/>
</dbReference>
<dbReference type="InterPro" id="IPR006145">
    <property type="entry name" value="PsdUridine_synth_RsuA/RluA"/>
</dbReference>
<comment type="similarity">
    <text evidence="2 7">Belongs to the pseudouridine synthase RluA family.</text>
</comment>
<dbReference type="EMBL" id="JRNT01000007">
    <property type="protein sequence ID" value="KGF47749.1"/>
    <property type="molecule type" value="Genomic_DNA"/>
</dbReference>
<evidence type="ECO:0000256" key="5">
    <source>
        <dbReference type="PIRSR" id="PIRSR606225-1"/>
    </source>
</evidence>
<dbReference type="Proteomes" id="UP000029628">
    <property type="component" value="Unassembled WGS sequence"/>
</dbReference>
<dbReference type="AlphaFoldDB" id="A0A096CQY9"/>
<dbReference type="EC" id="5.4.99.-" evidence="7"/>
<dbReference type="SUPFAM" id="SSF55120">
    <property type="entry name" value="Pseudouridine synthase"/>
    <property type="match status" value="1"/>
</dbReference>
<dbReference type="GO" id="GO:0120159">
    <property type="term" value="F:rRNA pseudouridine synthase activity"/>
    <property type="evidence" value="ECO:0007669"/>
    <property type="project" value="UniProtKB-ARBA"/>
</dbReference>
<dbReference type="Pfam" id="PF00849">
    <property type="entry name" value="PseudoU_synth_2"/>
    <property type="match status" value="1"/>
</dbReference>
<evidence type="ECO:0000313" key="9">
    <source>
        <dbReference type="EMBL" id="KGF47749.1"/>
    </source>
</evidence>
<evidence type="ECO:0000256" key="6">
    <source>
        <dbReference type="PROSITE-ProRule" id="PRU00182"/>
    </source>
</evidence>
<evidence type="ECO:0000259" key="8">
    <source>
        <dbReference type="SMART" id="SM00363"/>
    </source>
</evidence>
<evidence type="ECO:0000256" key="3">
    <source>
        <dbReference type="ARBA" id="ARBA00022884"/>
    </source>
</evidence>
<dbReference type="InterPro" id="IPR020103">
    <property type="entry name" value="PsdUridine_synth_cat_dom_sf"/>
</dbReference>
<dbReference type="GO" id="GO:0000455">
    <property type="term" value="P:enzyme-directed rRNA pseudouridine synthesis"/>
    <property type="evidence" value="ECO:0007669"/>
    <property type="project" value="TreeGrafter"/>
</dbReference>
<gene>
    <name evidence="9" type="ORF">HMPREF0872_03320</name>
</gene>
<dbReference type="PANTHER" id="PTHR21600">
    <property type="entry name" value="MITOCHONDRIAL RNA PSEUDOURIDINE SYNTHASE"/>
    <property type="match status" value="1"/>
</dbReference>
<accession>A0A096CQY9</accession>
<dbReference type="Gene3D" id="3.30.2350.10">
    <property type="entry name" value="Pseudouridine synthase"/>
    <property type="match status" value="1"/>
</dbReference>
<evidence type="ECO:0000256" key="1">
    <source>
        <dbReference type="ARBA" id="ARBA00000073"/>
    </source>
</evidence>
<keyword evidence="3 6" id="KW-0694">RNA-binding</keyword>
<comment type="caution">
    <text evidence="9">The sequence shown here is derived from an EMBL/GenBank/DDBJ whole genome shotgun (WGS) entry which is preliminary data.</text>
</comment>
<dbReference type="PANTHER" id="PTHR21600:SF44">
    <property type="entry name" value="RIBOSOMAL LARGE SUBUNIT PSEUDOURIDINE SYNTHASE D"/>
    <property type="match status" value="1"/>
</dbReference>
<feature type="active site" evidence="5">
    <location>
        <position position="137"/>
    </location>
</feature>
<dbReference type="CDD" id="cd02869">
    <property type="entry name" value="PseudoU_synth_RluA_like"/>
    <property type="match status" value="1"/>
</dbReference>
<dbReference type="PROSITE" id="PS50889">
    <property type="entry name" value="S4"/>
    <property type="match status" value="1"/>
</dbReference>
<dbReference type="InterPro" id="IPR006225">
    <property type="entry name" value="PsdUridine_synth_RluC/D"/>
</dbReference>
<proteinExistence type="inferred from homology"/>
<dbReference type="InterPro" id="IPR006224">
    <property type="entry name" value="PsdUridine_synth_RluA-like_CS"/>
</dbReference>
<comment type="function">
    <text evidence="7">Responsible for synthesis of pseudouridine from uracil.</text>
</comment>
<dbReference type="Gene3D" id="3.10.290.10">
    <property type="entry name" value="RNA-binding S4 domain"/>
    <property type="match status" value="1"/>
</dbReference>
<sequence>MESKEFLVNAQEAEARLDIFLIGRIEGSRSFIQNLIKADHVSVNQKVRKPNYRLTEGDVVAVSIPEAESVEIIPEDIPLDYIYEDHDIVIVNKPRGMVVHPALSNYSGTLVNALLFHCKDLSGINGAIRPGIVHRLDKDTSGVMMAAKNDMAHMGLAEQVKEHSAKRTYLALVQGNIVEEKGTIKAPIGRHPKDRMKMAVVFENSKEAITHFTVLERFGHHTLVECVLETGRTHQIRVHFAYIGHPVVNDPFYGYRKMDFPIQGQALHSHTLDIIHPISNKKMHFEADIPEDFLNCIEFAKQYRLKKGS</sequence>
<dbReference type="RefSeq" id="WP_028257136.1">
    <property type="nucleotide sequence ID" value="NZ_JRNT01000007.1"/>
</dbReference>
<organism evidence="9 10">
    <name type="scientific">Veillonella montpellierensis DNF00314</name>
    <dbReference type="NCBI Taxonomy" id="1401067"/>
    <lineage>
        <taxon>Bacteria</taxon>
        <taxon>Bacillati</taxon>
        <taxon>Bacillota</taxon>
        <taxon>Negativicutes</taxon>
        <taxon>Veillonellales</taxon>
        <taxon>Veillonellaceae</taxon>
        <taxon>Veillonella</taxon>
    </lineage>
</organism>
<reference evidence="9 10" key="1">
    <citation type="submission" date="2014-07" db="EMBL/GenBank/DDBJ databases">
        <authorList>
            <person name="McCorrison J."/>
            <person name="Sanka R."/>
            <person name="Torralba M."/>
            <person name="Gillis M."/>
            <person name="Haft D.H."/>
            <person name="Methe B."/>
            <person name="Sutton G."/>
            <person name="Nelson K.E."/>
        </authorList>
    </citation>
    <scope>NUCLEOTIDE SEQUENCE [LARGE SCALE GENOMIC DNA]</scope>
    <source>
        <strain evidence="9 10">DNF00314</strain>
    </source>
</reference>
<dbReference type="CDD" id="cd00165">
    <property type="entry name" value="S4"/>
    <property type="match status" value="1"/>
</dbReference>
<dbReference type="GO" id="GO:0003723">
    <property type="term" value="F:RNA binding"/>
    <property type="evidence" value="ECO:0007669"/>
    <property type="project" value="UniProtKB-KW"/>
</dbReference>
<dbReference type="PROSITE" id="PS01129">
    <property type="entry name" value="PSI_RLU"/>
    <property type="match status" value="1"/>
</dbReference>
<feature type="domain" description="RNA-binding S4" evidence="8">
    <location>
        <begin position="15"/>
        <end position="78"/>
    </location>
</feature>
<protein>
    <recommendedName>
        <fullName evidence="7">Pseudouridine synthase</fullName>
        <ecNumber evidence="7">5.4.99.-</ecNumber>
    </recommendedName>
</protein>
<evidence type="ECO:0000256" key="7">
    <source>
        <dbReference type="RuleBase" id="RU362028"/>
    </source>
</evidence>
<comment type="catalytic activity">
    <reaction evidence="1 7">
        <text>a uridine in RNA = a pseudouridine in RNA</text>
        <dbReference type="Rhea" id="RHEA:48348"/>
        <dbReference type="Rhea" id="RHEA-COMP:12068"/>
        <dbReference type="Rhea" id="RHEA-COMP:12069"/>
        <dbReference type="ChEBI" id="CHEBI:65314"/>
        <dbReference type="ChEBI" id="CHEBI:65315"/>
    </reaction>
</comment>
<dbReference type="InterPro" id="IPR002942">
    <property type="entry name" value="S4_RNA-bd"/>
</dbReference>
<dbReference type="InterPro" id="IPR050188">
    <property type="entry name" value="RluA_PseudoU_synthase"/>
</dbReference>
<dbReference type="SUPFAM" id="SSF55174">
    <property type="entry name" value="Alpha-L RNA-binding motif"/>
    <property type="match status" value="1"/>
</dbReference>